<sequence length="403" mass="44699">MVKIDEFVVERWMDHHENDVKHNIAETCCASISLNDLLSFSDKQEDILDYTHKQGYGAIRGSVTLRTNIAKLYGTETAQPVSADRVLVTNGAIQANFLALYTNIGPGDHAICHYPTYQQLYSIPESLGAEVSLWKAEEKNSWEVNLDDLRSMIKANTKLIIINNPQNPTGAVLQRGTLQEIVNIARENDIIIHSDEVYRPLFHSVYPDNQGHPPSILSFGYEKSIATGSMSKAYSLAGIRLGWIASNSSQIIEASASTRDYTVISVSQIDDSVASFALSSPVVDRLLQRNLSLAKQNLAAMEAFIKEFEWAVKWVPPQAGTTAFVKFTDRHGRPVDDVAFCEQLQEKTGVLMVPGSRCFGGGVDFKGFVRIGYVPENEVLVNGLRALREFMHDGYEQVPVAAK</sequence>
<evidence type="ECO:0000256" key="2">
    <source>
        <dbReference type="ARBA" id="ARBA00022898"/>
    </source>
</evidence>
<dbReference type="PROSITE" id="PS00105">
    <property type="entry name" value="AA_TRANSFER_CLASS_1"/>
    <property type="match status" value="1"/>
</dbReference>
<dbReference type="Pfam" id="PF00155">
    <property type="entry name" value="Aminotran_1_2"/>
    <property type="match status" value="1"/>
</dbReference>
<dbReference type="PANTHER" id="PTHR43510:SF1">
    <property type="entry name" value="AMINOTRANSFERASE FUNCTION, HYPOTHETICAL (EUROFUNG)"/>
    <property type="match status" value="1"/>
</dbReference>
<name>A0A5M9MFI6_9EURO</name>
<dbReference type="Gene3D" id="3.90.1150.10">
    <property type="entry name" value="Aspartate Aminotransferase, domain 1"/>
    <property type="match status" value="1"/>
</dbReference>
<dbReference type="InterPro" id="IPR015424">
    <property type="entry name" value="PyrdxlP-dep_Trfase"/>
</dbReference>
<organism evidence="4 5">
    <name type="scientific">Aspergillus tanneri</name>
    <dbReference type="NCBI Taxonomy" id="1220188"/>
    <lineage>
        <taxon>Eukaryota</taxon>
        <taxon>Fungi</taxon>
        <taxon>Dikarya</taxon>
        <taxon>Ascomycota</taxon>
        <taxon>Pezizomycotina</taxon>
        <taxon>Eurotiomycetes</taxon>
        <taxon>Eurotiomycetidae</taxon>
        <taxon>Eurotiales</taxon>
        <taxon>Aspergillaceae</taxon>
        <taxon>Aspergillus</taxon>
        <taxon>Aspergillus subgen. Circumdati</taxon>
    </lineage>
</organism>
<dbReference type="GO" id="GO:0003824">
    <property type="term" value="F:catalytic activity"/>
    <property type="evidence" value="ECO:0007669"/>
    <property type="project" value="InterPro"/>
</dbReference>
<dbReference type="InterPro" id="IPR004839">
    <property type="entry name" value="Aminotransferase_I/II_large"/>
</dbReference>
<proteinExistence type="inferred from homology"/>
<dbReference type="GeneID" id="54330964"/>
<comment type="caution">
    <text evidence="4">The sequence shown here is derived from an EMBL/GenBank/DDBJ whole genome shotgun (WGS) entry which is preliminary data.</text>
</comment>
<evidence type="ECO:0000313" key="5">
    <source>
        <dbReference type="Proteomes" id="UP000324241"/>
    </source>
</evidence>
<dbReference type="SUPFAM" id="SSF53383">
    <property type="entry name" value="PLP-dependent transferases"/>
    <property type="match status" value="1"/>
</dbReference>
<protein>
    <recommendedName>
        <fullName evidence="3">Aminotransferase class I/classII large domain-containing protein</fullName>
    </recommendedName>
</protein>
<dbReference type="OrthoDB" id="7042322at2759"/>
<dbReference type="InterPro" id="IPR004838">
    <property type="entry name" value="NHTrfase_class1_PyrdxlP-BS"/>
</dbReference>
<evidence type="ECO:0000313" key="4">
    <source>
        <dbReference type="EMBL" id="KAA8644064.1"/>
    </source>
</evidence>
<evidence type="ECO:0000259" key="3">
    <source>
        <dbReference type="Pfam" id="PF00155"/>
    </source>
</evidence>
<dbReference type="VEuPathDB" id="FungiDB:EYZ11_004044"/>
<gene>
    <name evidence="4" type="ORF">ATNIH1004_008262</name>
</gene>
<feature type="domain" description="Aminotransferase class I/classII large" evidence="3">
    <location>
        <begin position="47"/>
        <end position="378"/>
    </location>
</feature>
<dbReference type="PANTHER" id="PTHR43510">
    <property type="entry name" value="AMINOTRANSFERASE FUNCTION, HYPOTHETICAL (EUROFUNG)"/>
    <property type="match status" value="1"/>
</dbReference>
<dbReference type="Proteomes" id="UP000324241">
    <property type="component" value="Unassembled WGS sequence"/>
</dbReference>
<dbReference type="Gene3D" id="3.40.640.10">
    <property type="entry name" value="Type I PLP-dependent aspartate aminotransferase-like (Major domain)"/>
    <property type="match status" value="1"/>
</dbReference>
<dbReference type="InterPro" id="IPR015421">
    <property type="entry name" value="PyrdxlP-dep_Trfase_major"/>
</dbReference>
<dbReference type="GO" id="GO:0030170">
    <property type="term" value="F:pyridoxal phosphate binding"/>
    <property type="evidence" value="ECO:0007669"/>
    <property type="project" value="InterPro"/>
</dbReference>
<keyword evidence="2" id="KW-0663">Pyridoxal phosphate</keyword>
<dbReference type="CDD" id="cd00609">
    <property type="entry name" value="AAT_like"/>
    <property type="match status" value="1"/>
</dbReference>
<evidence type="ECO:0000256" key="1">
    <source>
        <dbReference type="ARBA" id="ARBA00007441"/>
    </source>
</evidence>
<dbReference type="AlphaFoldDB" id="A0A5M9MFI6"/>
<accession>A0A5M9MFI6</accession>
<comment type="similarity">
    <text evidence="1">Belongs to the class-I pyridoxal-phosphate-dependent aminotransferase family.</text>
</comment>
<dbReference type="EMBL" id="QUQM01000006">
    <property type="protein sequence ID" value="KAA8644064.1"/>
    <property type="molecule type" value="Genomic_DNA"/>
</dbReference>
<dbReference type="InterPro" id="IPR015422">
    <property type="entry name" value="PyrdxlP-dep_Trfase_small"/>
</dbReference>
<dbReference type="RefSeq" id="XP_033423425.1">
    <property type="nucleotide sequence ID" value="XM_033572873.1"/>
</dbReference>
<reference evidence="4 5" key="1">
    <citation type="submission" date="2019-08" db="EMBL/GenBank/DDBJ databases">
        <title>The genome sequence of a newly discovered highly antifungal drug resistant Aspergillus species, Aspergillus tanneri NIH 1004.</title>
        <authorList>
            <person name="Mounaud S."/>
            <person name="Singh I."/>
            <person name="Joardar V."/>
            <person name="Pakala S."/>
            <person name="Pakala S."/>
            <person name="Venepally P."/>
            <person name="Chung J.K."/>
            <person name="Losada L."/>
            <person name="Nierman W.C."/>
        </authorList>
    </citation>
    <scope>NUCLEOTIDE SEQUENCE [LARGE SCALE GENOMIC DNA]</scope>
    <source>
        <strain evidence="4 5">NIH1004</strain>
    </source>
</reference>